<gene>
    <name evidence="1" type="ORF">MAR_019101</name>
</gene>
<dbReference type="Proteomes" id="UP001164746">
    <property type="component" value="Chromosome 6"/>
</dbReference>
<proteinExistence type="predicted"/>
<reference evidence="1" key="1">
    <citation type="submission" date="2022-11" db="EMBL/GenBank/DDBJ databases">
        <title>Centuries of genome instability and evolution in soft-shell clam transmissible cancer (bioRxiv).</title>
        <authorList>
            <person name="Hart S.F.M."/>
            <person name="Yonemitsu M.A."/>
            <person name="Giersch R.M."/>
            <person name="Beal B.F."/>
            <person name="Arriagada G."/>
            <person name="Davis B.W."/>
            <person name="Ostrander E.A."/>
            <person name="Goff S.P."/>
            <person name="Metzger M.J."/>
        </authorList>
    </citation>
    <scope>NUCLEOTIDE SEQUENCE</scope>
    <source>
        <strain evidence="1">MELC-2E11</strain>
        <tissue evidence="1">Siphon/mantle</tissue>
    </source>
</reference>
<sequence length="147" mass="16598">MEEGSHPEYCLWESFTMYFIHFNSCHSVFLLQLSDGKDIESALKCKDLGTSKQQAAETYARASASASQNMSATRVTPQNEKAKTWKELQMAYYIEPTAPSSNAARLDMDMRFIYAPKDRGKIFSSIKCRLCRLEVGGFSKEFDGPVP</sequence>
<organism evidence="1 2">
    <name type="scientific">Mya arenaria</name>
    <name type="common">Soft-shell clam</name>
    <dbReference type="NCBI Taxonomy" id="6604"/>
    <lineage>
        <taxon>Eukaryota</taxon>
        <taxon>Metazoa</taxon>
        <taxon>Spiralia</taxon>
        <taxon>Lophotrochozoa</taxon>
        <taxon>Mollusca</taxon>
        <taxon>Bivalvia</taxon>
        <taxon>Autobranchia</taxon>
        <taxon>Heteroconchia</taxon>
        <taxon>Euheterodonta</taxon>
        <taxon>Imparidentia</taxon>
        <taxon>Neoheterodontei</taxon>
        <taxon>Myida</taxon>
        <taxon>Myoidea</taxon>
        <taxon>Myidae</taxon>
        <taxon>Mya</taxon>
    </lineage>
</organism>
<evidence type="ECO:0000313" key="2">
    <source>
        <dbReference type="Proteomes" id="UP001164746"/>
    </source>
</evidence>
<evidence type="ECO:0000313" key="1">
    <source>
        <dbReference type="EMBL" id="WAR09143.1"/>
    </source>
</evidence>
<protein>
    <submittedName>
        <fullName evidence="1">Uncharacterized protein</fullName>
    </submittedName>
</protein>
<accession>A0ABY7EKI6</accession>
<keyword evidence="2" id="KW-1185">Reference proteome</keyword>
<name>A0ABY7EKI6_MYAAR</name>
<dbReference type="EMBL" id="CP111017">
    <property type="protein sequence ID" value="WAR09143.1"/>
    <property type="molecule type" value="Genomic_DNA"/>
</dbReference>